<name>A0A1H0SGA7_SELRU</name>
<evidence type="ECO:0000313" key="1">
    <source>
        <dbReference type="EMBL" id="SDP40773.1"/>
    </source>
</evidence>
<sequence length="254" mass="29366">MLEHLSFELEELGLKVEIVVRERQLHYKVNDGESAVLDGGRRWLRRLEKLHLGGWRASYQPPVPPAVHSLWHLSFRDSKIGSRRIVGDNAYPGSWAALVDLMNEIPGVEISRVKQLEQVSIILHDTLDNPRGSIYLPKQKKISLVEKLIINRGKHLLVFTRHKQGLGSERHAFDSVRNVPLLLERIAEHAAEWQCQQDSIIDDYLPRVEWKLLWRDGTEDTGSYTLRGDAMPEAWKTFMEEIGRFTGNMRGRMF</sequence>
<reference evidence="1 2" key="1">
    <citation type="submission" date="2016-10" db="EMBL/GenBank/DDBJ databases">
        <authorList>
            <person name="de Groot N.N."/>
        </authorList>
    </citation>
    <scope>NUCLEOTIDE SEQUENCE [LARGE SCALE GENOMIC DNA]</scope>
    <source>
        <strain evidence="1 2">S137</strain>
    </source>
</reference>
<protein>
    <submittedName>
        <fullName evidence="1">Uncharacterized protein</fullName>
    </submittedName>
</protein>
<proteinExistence type="predicted"/>
<dbReference type="EMBL" id="FNJQ01000017">
    <property type="protein sequence ID" value="SDP40773.1"/>
    <property type="molecule type" value="Genomic_DNA"/>
</dbReference>
<dbReference type="AlphaFoldDB" id="A0A1H0SGA7"/>
<dbReference type="OrthoDB" id="1663278at2"/>
<organism evidence="1 2">
    <name type="scientific">Selenomonas ruminantium</name>
    <dbReference type="NCBI Taxonomy" id="971"/>
    <lineage>
        <taxon>Bacteria</taxon>
        <taxon>Bacillati</taxon>
        <taxon>Bacillota</taxon>
        <taxon>Negativicutes</taxon>
        <taxon>Selenomonadales</taxon>
        <taxon>Selenomonadaceae</taxon>
        <taxon>Selenomonas</taxon>
    </lineage>
</organism>
<accession>A0A1H0SGA7</accession>
<gene>
    <name evidence="1" type="ORF">SAMN05216366_11761</name>
</gene>
<dbReference type="RefSeq" id="WP_074572421.1">
    <property type="nucleotide sequence ID" value="NZ_FNJQ01000017.1"/>
</dbReference>
<evidence type="ECO:0000313" key="2">
    <source>
        <dbReference type="Proteomes" id="UP000182412"/>
    </source>
</evidence>
<dbReference type="Proteomes" id="UP000182412">
    <property type="component" value="Unassembled WGS sequence"/>
</dbReference>